<keyword evidence="2" id="KW-1185">Reference proteome</keyword>
<organism evidence="1 2">
    <name type="scientific">Streptomyces agglomeratus</name>
    <dbReference type="NCBI Taxonomy" id="285458"/>
    <lineage>
        <taxon>Bacteria</taxon>
        <taxon>Bacillati</taxon>
        <taxon>Actinomycetota</taxon>
        <taxon>Actinomycetes</taxon>
        <taxon>Kitasatosporales</taxon>
        <taxon>Streptomycetaceae</taxon>
        <taxon>Streptomyces</taxon>
    </lineage>
</organism>
<name>A0A1E5PHR7_9ACTN</name>
<evidence type="ECO:0000313" key="2">
    <source>
        <dbReference type="Proteomes" id="UP000095759"/>
    </source>
</evidence>
<evidence type="ECO:0000313" key="1">
    <source>
        <dbReference type="EMBL" id="OEJ29079.1"/>
    </source>
</evidence>
<accession>A0A1E5PHR7</accession>
<dbReference type="Proteomes" id="UP000095759">
    <property type="component" value="Unassembled WGS sequence"/>
</dbReference>
<proteinExistence type="predicted"/>
<reference evidence="1 2" key="1">
    <citation type="submission" date="2016-08" db="EMBL/GenBank/DDBJ databases">
        <title>Complete genome sequence of Streptomyces agglomeratus strain 6-3-2, a novel anti-MRSA actinomycete isolated from Wuli of Tebit, China.</title>
        <authorList>
            <person name="Chen X."/>
        </authorList>
    </citation>
    <scope>NUCLEOTIDE SEQUENCE [LARGE SCALE GENOMIC DNA]</scope>
    <source>
        <strain evidence="1 2">6-3-2</strain>
    </source>
</reference>
<comment type="caution">
    <text evidence="1">The sequence shown here is derived from an EMBL/GenBank/DDBJ whole genome shotgun (WGS) entry which is preliminary data.</text>
</comment>
<dbReference type="AlphaFoldDB" id="A0A1E5PHR7"/>
<protein>
    <submittedName>
        <fullName evidence="1">Uncharacterized protein</fullName>
    </submittedName>
</protein>
<dbReference type="EMBL" id="MEHJ01000001">
    <property type="protein sequence ID" value="OEJ29079.1"/>
    <property type="molecule type" value="Genomic_DNA"/>
</dbReference>
<gene>
    <name evidence="1" type="ORF">AS594_36405</name>
</gene>
<sequence length="96" mass="10443">MIKKFESMPDAQLRSILHSTAHEGAKGGVAWVPQMRSRAAKALKIPQSQVSNDQIATAFLDHAVERKNNLRQNFSDFFVKQLGLPSGASLKHGGGS</sequence>